<protein>
    <submittedName>
        <fullName evidence="3">Uncharacterized protein</fullName>
    </submittedName>
</protein>
<comment type="caution">
    <text evidence="3">The sequence shown here is derived from an EMBL/GenBank/DDBJ whole genome shotgun (WGS) entry which is preliminary data.</text>
</comment>
<proteinExistence type="predicted"/>
<feature type="compositionally biased region" description="Basic and acidic residues" evidence="1">
    <location>
        <begin position="283"/>
        <end position="314"/>
    </location>
</feature>
<dbReference type="AlphaFoldDB" id="A0A9D2B0X7"/>
<sequence length="314" mass="31582">MRKTPSSSATNSSSAIASSSSSSAAASVSSKANTTAASKSKNIFGRERKAPKATKASASTTTNAASAVAAKERLQLLMGSSFVADAADAELKASSKVETAIASASEENKVLEAAALSDGVMEPVSAQPEQSAAQGDGRDLKAGSDFSQESKVYPVVVYTADELKAAQDAHAERIVVKGELAQKLESALKGLRSLSASSLNALALVLSGAALFAPFTGGVSLGAAGTVMGTVGAALTATAIAAISAIGLSLVFAVLKGYDEVKLAGGGLELSIKKNKNQGQADQAKKVQKESEQSEDAAKAAKESEAKKGEPKSV</sequence>
<evidence type="ECO:0000313" key="4">
    <source>
        <dbReference type="Proteomes" id="UP000886829"/>
    </source>
</evidence>
<evidence type="ECO:0000256" key="1">
    <source>
        <dbReference type="SAM" id="MobiDB-lite"/>
    </source>
</evidence>
<evidence type="ECO:0000256" key="2">
    <source>
        <dbReference type="SAM" id="Phobius"/>
    </source>
</evidence>
<keyword evidence="2" id="KW-0472">Membrane</keyword>
<gene>
    <name evidence="3" type="ORF">H9850_02860</name>
</gene>
<reference evidence="3" key="1">
    <citation type="journal article" date="2021" name="PeerJ">
        <title>Extensive microbial diversity within the chicken gut microbiome revealed by metagenomics and culture.</title>
        <authorList>
            <person name="Gilroy R."/>
            <person name="Ravi A."/>
            <person name="Getino M."/>
            <person name="Pursley I."/>
            <person name="Horton D.L."/>
            <person name="Alikhan N.F."/>
            <person name="Baker D."/>
            <person name="Gharbi K."/>
            <person name="Hall N."/>
            <person name="Watson M."/>
            <person name="Adriaenssens E.M."/>
            <person name="Foster-Nyarko E."/>
            <person name="Jarju S."/>
            <person name="Secka A."/>
            <person name="Antonio M."/>
            <person name="Oren A."/>
            <person name="Chaudhuri R.R."/>
            <person name="La Ragione R."/>
            <person name="Hildebrand F."/>
            <person name="Pallen M.J."/>
        </authorList>
    </citation>
    <scope>NUCLEOTIDE SEQUENCE</scope>
    <source>
        <strain evidence="3">USASDec5-558</strain>
    </source>
</reference>
<reference evidence="3" key="2">
    <citation type="submission" date="2021-04" db="EMBL/GenBank/DDBJ databases">
        <authorList>
            <person name="Gilroy R."/>
        </authorList>
    </citation>
    <scope>NUCLEOTIDE SEQUENCE</scope>
    <source>
        <strain evidence="3">USASDec5-558</strain>
    </source>
</reference>
<dbReference type="EMBL" id="DXEV01000052">
    <property type="protein sequence ID" value="HIX56394.1"/>
    <property type="molecule type" value="Genomic_DNA"/>
</dbReference>
<dbReference type="Proteomes" id="UP000886829">
    <property type="component" value="Unassembled WGS sequence"/>
</dbReference>
<feature type="compositionally biased region" description="Low complexity" evidence="1">
    <location>
        <begin position="53"/>
        <end position="65"/>
    </location>
</feature>
<name>A0A9D2B0X7_9GAMM</name>
<feature type="region of interest" description="Disordered" evidence="1">
    <location>
        <begin position="275"/>
        <end position="314"/>
    </location>
</feature>
<feature type="transmembrane region" description="Helical" evidence="2">
    <location>
        <begin position="233"/>
        <end position="255"/>
    </location>
</feature>
<keyword evidence="2" id="KW-1133">Transmembrane helix</keyword>
<evidence type="ECO:0000313" key="3">
    <source>
        <dbReference type="EMBL" id="HIX56394.1"/>
    </source>
</evidence>
<keyword evidence="2" id="KW-0812">Transmembrane</keyword>
<feature type="region of interest" description="Disordered" evidence="1">
    <location>
        <begin position="1"/>
        <end position="65"/>
    </location>
</feature>
<accession>A0A9D2B0X7</accession>
<organism evidence="3 4">
    <name type="scientific">Candidatus Anaerobiospirillum pullistercoris</name>
    <dbReference type="NCBI Taxonomy" id="2838452"/>
    <lineage>
        <taxon>Bacteria</taxon>
        <taxon>Pseudomonadati</taxon>
        <taxon>Pseudomonadota</taxon>
        <taxon>Gammaproteobacteria</taxon>
        <taxon>Aeromonadales</taxon>
        <taxon>Succinivibrionaceae</taxon>
        <taxon>Anaerobiospirillum</taxon>
    </lineage>
</organism>
<feature type="compositionally biased region" description="Low complexity" evidence="1">
    <location>
        <begin position="1"/>
        <end position="42"/>
    </location>
</feature>
<feature type="transmembrane region" description="Helical" evidence="2">
    <location>
        <begin position="199"/>
        <end position="221"/>
    </location>
</feature>
<feature type="region of interest" description="Disordered" evidence="1">
    <location>
        <begin position="121"/>
        <end position="144"/>
    </location>
</feature>